<evidence type="ECO:0000313" key="10">
    <source>
        <dbReference type="Proteomes" id="UP000474967"/>
    </source>
</evidence>
<evidence type="ECO:0000256" key="3">
    <source>
        <dbReference type="ARBA" id="ARBA00022741"/>
    </source>
</evidence>
<dbReference type="Proteomes" id="UP000474967">
    <property type="component" value="Unassembled WGS sequence"/>
</dbReference>
<dbReference type="PROSITE" id="PS00933">
    <property type="entry name" value="FGGY_KINASES_1"/>
    <property type="match status" value="1"/>
</dbReference>
<dbReference type="EMBL" id="JAAGWY010000001">
    <property type="protein sequence ID" value="NEN05474.1"/>
    <property type="molecule type" value="Genomic_DNA"/>
</dbReference>
<feature type="domain" description="Carbohydrate kinase FGGY N-terminal" evidence="7">
    <location>
        <begin position="9"/>
        <end position="253"/>
    </location>
</feature>
<sequence>MDEPAGSAVIVAVDQGTSSTKALAVDASGNVVGWGAVAVAQTHPRPGWVEQDAREIADSAFEAVRLAVAGIEDRVAGLALSTQRESAVCWDRTTGEPLGPVLGWQDRRTVAAAQAITARDDGAAERVRQLSGLPVDPMFSALKFAWLLDQVDPGRERSNRGEIALGTVDAWLVHRLTGEFRIESGNASRTALLDLATLDWSDELLALFRIPRAALPPVVASNSVTEPVTGLPMLPRGTRIHAILGDSHAALFGHGARTAGSVKVTLGTGSSIMGLLESRASSPGGLVTTVAWSDPEPSYAFEGNILSTGATLVWLAEVLETTPAELAALAAETDRDADPGRGVDLVPAFSGLGAPWWDDDARAIISGFDLSTTRAELARAAVESIPLQIDDVLCAAEKATGRRFDTILIDGGPAANDWLAQLLADLSQRRVRRPDVAGLSALGAAHLAGIGAGIWTADEVLALDRNGTIFDPIMSPERARARRDRWHAAIDLACSSDTRSAAAPHPYI</sequence>
<keyword evidence="2" id="KW-0808">Transferase</keyword>
<dbReference type="InterPro" id="IPR018484">
    <property type="entry name" value="FGGY_N"/>
</dbReference>
<feature type="domain" description="Carbohydrate kinase FGGY C-terminal" evidence="8">
    <location>
        <begin position="263"/>
        <end position="451"/>
    </location>
</feature>
<dbReference type="GO" id="GO:0004370">
    <property type="term" value="F:glycerol kinase activity"/>
    <property type="evidence" value="ECO:0007669"/>
    <property type="project" value="TreeGrafter"/>
</dbReference>
<comment type="caution">
    <text evidence="9">The sequence shown here is derived from an EMBL/GenBank/DDBJ whole genome shotgun (WGS) entry which is preliminary data.</text>
</comment>
<dbReference type="GO" id="GO:0005524">
    <property type="term" value="F:ATP binding"/>
    <property type="evidence" value="ECO:0007669"/>
    <property type="project" value="UniProtKB-KW"/>
</dbReference>
<keyword evidence="10" id="KW-1185">Reference proteome</keyword>
<dbReference type="PANTHER" id="PTHR10196:SF69">
    <property type="entry name" value="GLYCEROL KINASE"/>
    <property type="match status" value="1"/>
</dbReference>
<dbReference type="SUPFAM" id="SSF53067">
    <property type="entry name" value="Actin-like ATPase domain"/>
    <property type="match status" value="2"/>
</dbReference>
<dbReference type="PANTHER" id="PTHR10196">
    <property type="entry name" value="SUGAR KINASE"/>
    <property type="match status" value="1"/>
</dbReference>
<dbReference type="RefSeq" id="WP_163288684.1">
    <property type="nucleotide sequence ID" value="NZ_JAAGWY010000001.1"/>
</dbReference>
<dbReference type="PIRSF" id="PIRSF000538">
    <property type="entry name" value="GlpK"/>
    <property type="match status" value="1"/>
</dbReference>
<evidence type="ECO:0000256" key="5">
    <source>
        <dbReference type="ARBA" id="ARBA00022840"/>
    </source>
</evidence>
<dbReference type="GO" id="GO:0019563">
    <property type="term" value="P:glycerol catabolic process"/>
    <property type="evidence" value="ECO:0007669"/>
    <property type="project" value="TreeGrafter"/>
</dbReference>
<evidence type="ECO:0000256" key="1">
    <source>
        <dbReference type="ARBA" id="ARBA00009156"/>
    </source>
</evidence>
<keyword evidence="4 9" id="KW-0418">Kinase</keyword>
<evidence type="ECO:0000259" key="8">
    <source>
        <dbReference type="Pfam" id="PF02782"/>
    </source>
</evidence>
<dbReference type="InterPro" id="IPR000577">
    <property type="entry name" value="Carb_kinase_FGGY"/>
</dbReference>
<keyword evidence="5" id="KW-0067">ATP-binding</keyword>
<evidence type="ECO:0000259" key="7">
    <source>
        <dbReference type="Pfam" id="PF00370"/>
    </source>
</evidence>
<comment type="similarity">
    <text evidence="1">Belongs to the FGGY kinase family.</text>
</comment>
<dbReference type="Gene3D" id="3.30.420.40">
    <property type="match status" value="2"/>
</dbReference>
<dbReference type="InterPro" id="IPR018485">
    <property type="entry name" value="FGGY_C"/>
</dbReference>
<dbReference type="AlphaFoldDB" id="A0A6L9XWP9"/>
<keyword evidence="3" id="KW-0547">Nucleotide-binding</keyword>
<organism evidence="9 10">
    <name type="scientific">Leifsonia tongyongensis</name>
    <dbReference type="NCBI Taxonomy" id="1268043"/>
    <lineage>
        <taxon>Bacteria</taxon>
        <taxon>Bacillati</taxon>
        <taxon>Actinomycetota</taxon>
        <taxon>Actinomycetes</taxon>
        <taxon>Micrococcales</taxon>
        <taxon>Microbacteriaceae</taxon>
        <taxon>Leifsonia</taxon>
    </lineage>
</organism>
<evidence type="ECO:0000256" key="2">
    <source>
        <dbReference type="ARBA" id="ARBA00022679"/>
    </source>
</evidence>
<name>A0A6L9XWP9_9MICO</name>
<dbReference type="Pfam" id="PF00370">
    <property type="entry name" value="FGGY_N"/>
    <property type="match status" value="1"/>
</dbReference>
<proteinExistence type="inferred from homology"/>
<gene>
    <name evidence="9" type="ORF">G3T36_06280</name>
</gene>
<evidence type="ECO:0000256" key="6">
    <source>
        <dbReference type="ARBA" id="ARBA00043149"/>
    </source>
</evidence>
<protein>
    <recommendedName>
        <fullName evidence="6">ATP:glycerol 3-phosphotransferase</fullName>
    </recommendedName>
</protein>
<evidence type="ECO:0000256" key="4">
    <source>
        <dbReference type="ARBA" id="ARBA00022777"/>
    </source>
</evidence>
<dbReference type="InterPro" id="IPR018483">
    <property type="entry name" value="Carb_kinase_FGGY_CS"/>
</dbReference>
<evidence type="ECO:0000313" key="9">
    <source>
        <dbReference type="EMBL" id="NEN05474.1"/>
    </source>
</evidence>
<dbReference type="InterPro" id="IPR043129">
    <property type="entry name" value="ATPase_NBD"/>
</dbReference>
<dbReference type="GO" id="GO:0005829">
    <property type="term" value="C:cytosol"/>
    <property type="evidence" value="ECO:0007669"/>
    <property type="project" value="TreeGrafter"/>
</dbReference>
<accession>A0A6L9XWP9</accession>
<dbReference type="CDD" id="cd07769">
    <property type="entry name" value="ASKHA_NBD_FGGY_GK"/>
    <property type="match status" value="1"/>
</dbReference>
<reference evidence="9 10" key="1">
    <citation type="journal article" date="2014" name="J. Microbiol.">
        <title>Diaminobutyricibacter tongyongensis gen. nov., sp. nov. and Homoserinibacter gongjuensis gen. nov., sp. nov. belong to the family Microbacteriaceae.</title>
        <authorList>
            <person name="Kim S.J."/>
            <person name="Ahn J.H."/>
            <person name="Weon H.Y."/>
            <person name="Hamada M."/>
            <person name="Suzuki K."/>
            <person name="Kwon S.W."/>
        </authorList>
    </citation>
    <scope>NUCLEOTIDE SEQUENCE [LARGE SCALE GENOMIC DNA]</scope>
    <source>
        <strain evidence="9 10">NBRC 108724</strain>
    </source>
</reference>
<dbReference type="Pfam" id="PF02782">
    <property type="entry name" value="FGGY_C"/>
    <property type="match status" value="1"/>
</dbReference>